<proteinExistence type="predicted"/>
<dbReference type="EMBL" id="GBXM01016016">
    <property type="protein sequence ID" value="JAH92561.1"/>
    <property type="molecule type" value="Transcribed_RNA"/>
</dbReference>
<organism evidence="1">
    <name type="scientific">Anguilla anguilla</name>
    <name type="common">European freshwater eel</name>
    <name type="synonym">Muraena anguilla</name>
    <dbReference type="NCBI Taxonomy" id="7936"/>
    <lineage>
        <taxon>Eukaryota</taxon>
        <taxon>Metazoa</taxon>
        <taxon>Chordata</taxon>
        <taxon>Craniata</taxon>
        <taxon>Vertebrata</taxon>
        <taxon>Euteleostomi</taxon>
        <taxon>Actinopterygii</taxon>
        <taxon>Neopterygii</taxon>
        <taxon>Teleostei</taxon>
        <taxon>Anguilliformes</taxon>
        <taxon>Anguillidae</taxon>
        <taxon>Anguilla</taxon>
    </lineage>
</organism>
<sequence>MLMQKLISSTRCQTHATGVTNKTTKLPSSLNITCELEKIRARSVCVGQFARIHSHSWKKVAAKSTVLGQVGDCIH</sequence>
<accession>A0A0E9WQJ5</accession>
<reference evidence="1" key="1">
    <citation type="submission" date="2014-11" db="EMBL/GenBank/DDBJ databases">
        <authorList>
            <person name="Amaro Gonzalez C."/>
        </authorList>
    </citation>
    <scope>NUCLEOTIDE SEQUENCE</scope>
</reference>
<protein>
    <submittedName>
        <fullName evidence="1">Uncharacterized protein</fullName>
    </submittedName>
</protein>
<dbReference type="AlphaFoldDB" id="A0A0E9WQJ5"/>
<reference evidence="1" key="2">
    <citation type="journal article" date="2015" name="Fish Shellfish Immunol.">
        <title>Early steps in the European eel (Anguilla anguilla)-Vibrio vulnificus interaction in the gills: Role of the RtxA13 toxin.</title>
        <authorList>
            <person name="Callol A."/>
            <person name="Pajuelo D."/>
            <person name="Ebbesson L."/>
            <person name="Teles M."/>
            <person name="MacKenzie S."/>
            <person name="Amaro C."/>
        </authorList>
    </citation>
    <scope>NUCLEOTIDE SEQUENCE</scope>
</reference>
<evidence type="ECO:0000313" key="1">
    <source>
        <dbReference type="EMBL" id="JAH92561.1"/>
    </source>
</evidence>
<name>A0A0E9WQJ5_ANGAN</name>